<dbReference type="RefSeq" id="XP_019497156.1">
    <property type="nucleotide sequence ID" value="XM_019641611.1"/>
</dbReference>
<dbReference type="KEGG" id="hai:109382248"/>
<gene>
    <name evidence="3" type="primary">LOC109382248</name>
</gene>
<feature type="region of interest" description="Disordered" evidence="1">
    <location>
        <begin position="192"/>
        <end position="226"/>
    </location>
</feature>
<dbReference type="AlphaFoldDB" id="A0A8B7R7Z7"/>
<reference evidence="3" key="1">
    <citation type="submission" date="2025-08" db="UniProtKB">
        <authorList>
            <consortium name="RefSeq"/>
        </authorList>
    </citation>
    <scope>IDENTIFICATION</scope>
    <source>
        <tissue evidence="3">Muscle</tissue>
    </source>
</reference>
<feature type="region of interest" description="Disordered" evidence="1">
    <location>
        <begin position="59"/>
        <end position="154"/>
    </location>
</feature>
<feature type="region of interest" description="Disordered" evidence="1">
    <location>
        <begin position="245"/>
        <end position="329"/>
    </location>
</feature>
<dbReference type="Proteomes" id="UP000694851">
    <property type="component" value="Unplaced"/>
</dbReference>
<feature type="compositionally biased region" description="Acidic residues" evidence="1">
    <location>
        <begin position="85"/>
        <end position="100"/>
    </location>
</feature>
<feature type="compositionally biased region" description="Pro residues" evidence="1">
    <location>
        <begin position="269"/>
        <end position="279"/>
    </location>
</feature>
<protein>
    <submittedName>
        <fullName evidence="3">Uncharacterized protein LOC109382248</fullName>
    </submittedName>
</protein>
<evidence type="ECO:0000313" key="3">
    <source>
        <dbReference type="RefSeq" id="XP_019497156.1"/>
    </source>
</evidence>
<accession>A0A8B7R7Z7</accession>
<dbReference type="GeneID" id="109382248"/>
<evidence type="ECO:0000313" key="2">
    <source>
        <dbReference type="Proteomes" id="UP000694851"/>
    </source>
</evidence>
<sequence>MCADIILKGQRTHNPLAEPIQNELASTFRRHLLSPPTSCGSARGRAPWTTLGPAAACQLRSRPKFEKGENDAIDWRSPASQDWSPAEEEEEDDDDDDDVDGGAGGRDRRPSFARLAGASQPPPRARGLARVSSVPAAPAPVAPRAQPQMSSHNSRLAADSYKNCVWTISGEAPEFRAPVSCGVPLRSLKAPDQEISGAARPTASQTLSGRGPSRGKVDEQARGSRPCMGIPIAPGVCLLRLARGPQSSPRWVSAPPQVRGISSVRPGEPRLPSPRPQPGLPELARNPKSGGPRPGGVSEPGVRAAGRVGPPPPPSPRTHRLGRSPLPCG</sequence>
<organism evidence="2 3">
    <name type="scientific">Hipposideros armiger</name>
    <name type="common">Great Himalayan leaf-nosed bat</name>
    <dbReference type="NCBI Taxonomy" id="186990"/>
    <lineage>
        <taxon>Eukaryota</taxon>
        <taxon>Metazoa</taxon>
        <taxon>Chordata</taxon>
        <taxon>Craniata</taxon>
        <taxon>Vertebrata</taxon>
        <taxon>Euteleostomi</taxon>
        <taxon>Mammalia</taxon>
        <taxon>Eutheria</taxon>
        <taxon>Laurasiatheria</taxon>
        <taxon>Chiroptera</taxon>
        <taxon>Yinpterochiroptera</taxon>
        <taxon>Rhinolophoidea</taxon>
        <taxon>Hipposideridae</taxon>
        <taxon>Hipposideros</taxon>
    </lineage>
</organism>
<name>A0A8B7R7Z7_HIPAR</name>
<keyword evidence="2" id="KW-1185">Reference proteome</keyword>
<evidence type="ECO:0000256" key="1">
    <source>
        <dbReference type="SAM" id="MobiDB-lite"/>
    </source>
</evidence>
<feature type="compositionally biased region" description="Basic and acidic residues" evidence="1">
    <location>
        <begin position="63"/>
        <end position="74"/>
    </location>
</feature>
<proteinExistence type="predicted"/>